<protein>
    <submittedName>
        <fullName evidence="9">DC-STAMP domain-containing protein 2</fullName>
    </submittedName>
</protein>
<dbReference type="AlphaFoldDB" id="A0A0L7LRB2"/>
<proteinExistence type="predicted"/>
<dbReference type="InterPro" id="IPR012858">
    <property type="entry name" value="DC_STAMP-like"/>
</dbReference>
<feature type="region of interest" description="Disordered" evidence="5">
    <location>
        <begin position="594"/>
        <end position="624"/>
    </location>
</feature>
<dbReference type="InterPro" id="IPR051856">
    <property type="entry name" value="CSR-E3_Ligase_Protein"/>
</dbReference>
<comment type="caution">
    <text evidence="9">The sequence shown here is derived from an EMBL/GenBank/DDBJ whole genome shotgun (WGS) entry which is preliminary data.</text>
</comment>
<feature type="region of interest" description="Disordered" evidence="5">
    <location>
        <begin position="302"/>
        <end position="358"/>
    </location>
</feature>
<evidence type="ECO:0000256" key="6">
    <source>
        <dbReference type="SAM" id="Phobius"/>
    </source>
</evidence>
<evidence type="ECO:0000313" key="10">
    <source>
        <dbReference type="Proteomes" id="UP000037510"/>
    </source>
</evidence>
<dbReference type="PANTHER" id="PTHR21041">
    <property type="entry name" value="DENDRITIC CELL-SPECIFIC TRANSMEMBRANE PROTEIN"/>
    <property type="match status" value="1"/>
</dbReference>
<evidence type="ECO:0000313" key="9">
    <source>
        <dbReference type="EMBL" id="KOB77701.1"/>
    </source>
</evidence>
<feature type="transmembrane region" description="Helical" evidence="6">
    <location>
        <begin position="49"/>
        <end position="73"/>
    </location>
</feature>
<organism evidence="9 10">
    <name type="scientific">Operophtera brumata</name>
    <name type="common">Winter moth</name>
    <name type="synonym">Phalaena brumata</name>
    <dbReference type="NCBI Taxonomy" id="104452"/>
    <lineage>
        <taxon>Eukaryota</taxon>
        <taxon>Metazoa</taxon>
        <taxon>Ecdysozoa</taxon>
        <taxon>Arthropoda</taxon>
        <taxon>Hexapoda</taxon>
        <taxon>Insecta</taxon>
        <taxon>Pterygota</taxon>
        <taxon>Neoptera</taxon>
        <taxon>Endopterygota</taxon>
        <taxon>Lepidoptera</taxon>
        <taxon>Glossata</taxon>
        <taxon>Ditrysia</taxon>
        <taxon>Geometroidea</taxon>
        <taxon>Geometridae</taxon>
        <taxon>Larentiinae</taxon>
        <taxon>Operophtera</taxon>
    </lineage>
</organism>
<evidence type="ECO:0000256" key="4">
    <source>
        <dbReference type="ARBA" id="ARBA00023136"/>
    </source>
</evidence>
<evidence type="ECO:0000256" key="2">
    <source>
        <dbReference type="ARBA" id="ARBA00022692"/>
    </source>
</evidence>
<keyword evidence="2 6" id="KW-0812">Transmembrane</keyword>
<feature type="compositionally biased region" description="Basic and acidic residues" evidence="5">
    <location>
        <begin position="302"/>
        <end position="318"/>
    </location>
</feature>
<name>A0A0L7LRB2_OPEBR</name>
<dbReference type="PANTHER" id="PTHR21041:SF9">
    <property type="entry name" value="DENDRITIC CELL-SPECIFIC TRANSMEMBRANE PROTEIN-LIKE DOMAIN-CONTAINING PROTEIN"/>
    <property type="match status" value="1"/>
</dbReference>
<evidence type="ECO:0000259" key="8">
    <source>
        <dbReference type="Pfam" id="PF26037"/>
    </source>
</evidence>
<dbReference type="STRING" id="104452.A0A0L7LRB2"/>
<dbReference type="Proteomes" id="UP000037510">
    <property type="component" value="Unassembled WGS sequence"/>
</dbReference>
<feature type="domain" description="Dendritic cell-specific transmembrane protein-like" evidence="7">
    <location>
        <begin position="8"/>
        <end position="193"/>
    </location>
</feature>
<feature type="compositionally biased region" description="Basic residues" evidence="5">
    <location>
        <begin position="600"/>
        <end position="620"/>
    </location>
</feature>
<gene>
    <name evidence="9" type="ORF">OBRU01_03656</name>
</gene>
<reference evidence="9 10" key="1">
    <citation type="journal article" date="2015" name="Genome Biol. Evol.">
        <title>The genome of winter moth (Operophtera brumata) provides a genomic perspective on sexual dimorphism and phenology.</title>
        <authorList>
            <person name="Derks M.F."/>
            <person name="Smit S."/>
            <person name="Salis L."/>
            <person name="Schijlen E."/>
            <person name="Bossers A."/>
            <person name="Mateman C."/>
            <person name="Pijl A.S."/>
            <person name="de Ridder D."/>
            <person name="Groenen M.A."/>
            <person name="Visser M.E."/>
            <person name="Megens H.J."/>
        </authorList>
    </citation>
    <scope>NUCLEOTIDE SEQUENCE [LARGE SCALE GENOMIC DNA]</scope>
    <source>
        <strain evidence="9">WM2013NL</strain>
        <tissue evidence="9">Head and thorax</tissue>
    </source>
</reference>
<keyword evidence="4 6" id="KW-0472">Membrane</keyword>
<dbReference type="Pfam" id="PF07782">
    <property type="entry name" value="DC_STAMP"/>
    <property type="match status" value="1"/>
</dbReference>
<accession>A0A0L7LRB2</accession>
<sequence length="724" mass="84221">MYETRSRFDNRYITKEFRELDLKRLREGRETTTSFRIVASEKIYLNRSAVFMTIATFKLLIHIVADYSLYWVLMTIRYHGSLQTSLRHSLYLRNVPFAAGLPTTGAHITGSGFVSRLLQSLLNTLNIPLLSSTPTSNSCLPNPNPPDFKRYSQIGTLIVLLWFFALLEPYGLRLRHLIMGHYIPERAKTRAAFQWLRYLLGIQFEEACCLLCSAVEDSHDENSYLSRFQWIRYLLGIQFEEACCLLCSAVEDSHDENSYLSRCEVPQCPGAYCNSCFSDIGQMCMICLSPCDYGDLSDVSLEKGSTDEDYDSDHKNDDNDPNNKYTVNDENENFDDNFNNENNISQTKHESDNESEYSGNEIDYEISPLLSHHIENASGIKTGYEKGGREILIEDTMIYLVREKVDLINMVLKNYLGLIDYDYLFFEFSEQIFTARNASDYLKNKYISYTCYGIYRISIHGLSLIVTKDRKTSKLAKVLRRKILRLKKKNNNKKLTFTSCYNDKADKTKKVRRADQNKDYTNQNNKDAPNKMTKKDKTKKPKNKEHKGDNKVSVSRKNSIPRIEILHAKCSKYWKNISNALSCTDVNDKKKELPTIEEKKHKRKKRHKKSKEHPKKHHKASYNNEDERQYRISTYLADADWRKNKINDKVIDEIYPKVQHTANFQKHEIEVNHDFAIGALERFFKRISKTCVIKSSSILPEVNSESSLPRSFKYFRSLNASNVR</sequence>
<dbReference type="InterPro" id="IPR058842">
    <property type="entry name" value="DCST1_C"/>
</dbReference>
<keyword evidence="3 6" id="KW-1133">Transmembrane helix</keyword>
<feature type="region of interest" description="Disordered" evidence="5">
    <location>
        <begin position="508"/>
        <end position="556"/>
    </location>
</feature>
<evidence type="ECO:0000259" key="7">
    <source>
        <dbReference type="Pfam" id="PF07782"/>
    </source>
</evidence>
<feature type="compositionally biased region" description="Basic and acidic residues" evidence="5">
    <location>
        <begin position="508"/>
        <end position="518"/>
    </location>
</feature>
<feature type="compositionally biased region" description="Basic residues" evidence="5">
    <location>
        <begin position="532"/>
        <end position="545"/>
    </location>
</feature>
<keyword evidence="10" id="KW-1185">Reference proteome</keyword>
<feature type="domain" description="E3 ubiquitin-protein ligase DCST1-like C-terminal" evidence="8">
    <location>
        <begin position="243"/>
        <end position="290"/>
    </location>
</feature>
<evidence type="ECO:0000256" key="5">
    <source>
        <dbReference type="SAM" id="MobiDB-lite"/>
    </source>
</evidence>
<evidence type="ECO:0000256" key="3">
    <source>
        <dbReference type="ARBA" id="ARBA00022989"/>
    </source>
</evidence>
<dbReference type="EMBL" id="JTDY01000324">
    <property type="protein sequence ID" value="KOB77701.1"/>
    <property type="molecule type" value="Genomic_DNA"/>
</dbReference>
<dbReference type="GO" id="GO:0016020">
    <property type="term" value="C:membrane"/>
    <property type="evidence" value="ECO:0007669"/>
    <property type="project" value="UniProtKB-SubCell"/>
</dbReference>
<dbReference type="Pfam" id="PF26037">
    <property type="entry name" value="zf-RING_DCST1_C"/>
    <property type="match status" value="1"/>
</dbReference>
<comment type="subcellular location">
    <subcellularLocation>
        <location evidence="1">Membrane</location>
        <topology evidence="1">Multi-pass membrane protein</topology>
    </subcellularLocation>
</comment>
<evidence type="ECO:0000256" key="1">
    <source>
        <dbReference type="ARBA" id="ARBA00004141"/>
    </source>
</evidence>